<dbReference type="AlphaFoldDB" id="A0A7S4G7Q4"/>
<gene>
    <name evidence="1" type="ORF">EGYM00163_LOCUS39253</name>
</gene>
<accession>A0A7S4G7Q4</accession>
<reference evidence="1" key="1">
    <citation type="submission" date="2021-01" db="EMBL/GenBank/DDBJ databases">
        <authorList>
            <person name="Corre E."/>
            <person name="Pelletier E."/>
            <person name="Niang G."/>
            <person name="Scheremetjew M."/>
            <person name="Finn R."/>
            <person name="Kale V."/>
            <person name="Holt S."/>
            <person name="Cochrane G."/>
            <person name="Meng A."/>
            <person name="Brown T."/>
            <person name="Cohen L."/>
        </authorList>
    </citation>
    <scope>NUCLEOTIDE SEQUENCE</scope>
    <source>
        <strain evidence="1">CCMP1594</strain>
    </source>
</reference>
<proteinExistence type="predicted"/>
<sequence>MTESNGTGHTSFTEQWQNGKETIGYVKPPPWAGSTLKLPTKQEAFLCYFIILRVLHTTYTCSWLCLCTHGVAFAVSLRVGDSRRLRFGCAGGTGSWTRFGSSIWDNQTKQYEHVEEGTELKEGAVEASHAGPRSRAQAI</sequence>
<protein>
    <submittedName>
        <fullName evidence="1">Uncharacterized protein</fullName>
    </submittedName>
</protein>
<dbReference type="EMBL" id="HBJA01113739">
    <property type="protein sequence ID" value="CAE0827990.1"/>
    <property type="molecule type" value="Transcribed_RNA"/>
</dbReference>
<evidence type="ECO:0000313" key="1">
    <source>
        <dbReference type="EMBL" id="CAE0827990.1"/>
    </source>
</evidence>
<name>A0A7S4G7Q4_9EUGL</name>
<organism evidence="1">
    <name type="scientific">Eutreptiella gymnastica</name>
    <dbReference type="NCBI Taxonomy" id="73025"/>
    <lineage>
        <taxon>Eukaryota</taxon>
        <taxon>Discoba</taxon>
        <taxon>Euglenozoa</taxon>
        <taxon>Euglenida</taxon>
        <taxon>Spirocuta</taxon>
        <taxon>Euglenophyceae</taxon>
        <taxon>Eutreptiales</taxon>
        <taxon>Eutreptiaceae</taxon>
        <taxon>Eutreptiella</taxon>
    </lineage>
</organism>